<dbReference type="Proteomes" id="UP000181942">
    <property type="component" value="Unassembled WGS sequence"/>
</dbReference>
<evidence type="ECO:0000256" key="1">
    <source>
        <dbReference type="SAM" id="MobiDB-lite"/>
    </source>
</evidence>
<evidence type="ECO:0000313" key="2">
    <source>
        <dbReference type="EMBL" id="SFH09728.1"/>
    </source>
</evidence>
<protein>
    <submittedName>
        <fullName evidence="2">Uncharacterized protein</fullName>
    </submittedName>
</protein>
<feature type="compositionally biased region" description="Polar residues" evidence="1">
    <location>
        <begin position="173"/>
        <end position="204"/>
    </location>
</feature>
<proteinExistence type="predicted"/>
<dbReference type="EMBL" id="FONR01000044">
    <property type="protein sequence ID" value="SFH09728.1"/>
    <property type="molecule type" value="Genomic_DNA"/>
</dbReference>
<organism evidence="2 3">
    <name type="scientific">Streptomyces mirabilis</name>
    <dbReference type="NCBI Taxonomy" id="68239"/>
    <lineage>
        <taxon>Bacteria</taxon>
        <taxon>Bacillati</taxon>
        <taxon>Actinomycetota</taxon>
        <taxon>Actinomycetes</taxon>
        <taxon>Kitasatosporales</taxon>
        <taxon>Streptomycetaceae</taxon>
        <taxon>Streptomyces</taxon>
    </lineage>
</organism>
<feature type="compositionally biased region" description="Polar residues" evidence="1">
    <location>
        <begin position="223"/>
        <end position="240"/>
    </location>
</feature>
<reference evidence="2 3" key="1">
    <citation type="submission" date="2016-10" db="EMBL/GenBank/DDBJ databases">
        <authorList>
            <person name="de Groot N.N."/>
        </authorList>
    </citation>
    <scope>NUCLEOTIDE SEQUENCE [LARGE SCALE GENOMIC DNA]</scope>
    <source>
        <strain evidence="2 3">OK461</strain>
    </source>
</reference>
<feature type="region of interest" description="Disordered" evidence="1">
    <location>
        <begin position="173"/>
        <end position="276"/>
    </location>
</feature>
<name>A0A1I2X892_9ACTN</name>
<feature type="compositionally biased region" description="Low complexity" evidence="1">
    <location>
        <begin position="241"/>
        <end position="250"/>
    </location>
</feature>
<sequence length="276" mass="28694">MSLLLSTSSGGGWARSLSPRHQLATHPWKRGPPVSTPSSRWVWKAPAATVPACPGGYGNTATVSSRSTAPTVRHAAVAASDVVDAEAAARAVQAGTATATPKSGDGAVEMIQALGVARRSAMKARTQAVNQLKALTVTAPDVLREHIRGLHRTDLIRTVTRWRPGAEPDTLTTVTNWPCSPSPTATCNSTTRSQSWTAICSGSSPGRHRNSWPSKDSVPRPSQPCSSLSATTQDAFAQSLPSPTSAASPRSPRPPARPAATASTAEATVRPTTPST</sequence>
<evidence type="ECO:0000313" key="3">
    <source>
        <dbReference type="Proteomes" id="UP000181942"/>
    </source>
</evidence>
<gene>
    <name evidence="2" type="ORF">SAMN02787118_1444</name>
</gene>
<dbReference type="AlphaFoldDB" id="A0A1I2X892"/>
<accession>A0A1I2X892</accession>